<gene>
    <name evidence="3" type="ORF">EDM57_20805</name>
</gene>
<dbReference type="PROSITE" id="PS51272">
    <property type="entry name" value="SLH"/>
    <property type="match status" value="1"/>
</dbReference>
<comment type="caution">
    <text evidence="3">The sequence shown here is derived from an EMBL/GenBank/DDBJ whole genome shotgun (WGS) entry which is preliminary data.</text>
</comment>
<reference evidence="3 4" key="1">
    <citation type="submission" date="2018-10" db="EMBL/GenBank/DDBJ databases">
        <title>Phylogenomics of Brevibacillus.</title>
        <authorList>
            <person name="Dunlap C."/>
        </authorList>
    </citation>
    <scope>NUCLEOTIDE SEQUENCE [LARGE SCALE GENOMIC DNA]</scope>
    <source>
        <strain evidence="3 4">DSM 100115</strain>
    </source>
</reference>
<organism evidence="3 4">
    <name type="scientific">Brevibacillus gelatini</name>
    <dbReference type="NCBI Taxonomy" id="1655277"/>
    <lineage>
        <taxon>Bacteria</taxon>
        <taxon>Bacillati</taxon>
        <taxon>Bacillota</taxon>
        <taxon>Bacilli</taxon>
        <taxon>Bacillales</taxon>
        <taxon>Paenibacillaceae</taxon>
        <taxon>Brevibacillus</taxon>
    </lineage>
</organism>
<proteinExistence type="predicted"/>
<dbReference type="InterPro" id="IPR032599">
    <property type="entry name" value="YcdB/YcdC_rep_domain"/>
</dbReference>
<accession>A0A3M8ANI3</accession>
<protein>
    <submittedName>
        <fullName evidence="3">S-layer protein</fullName>
    </submittedName>
</protein>
<evidence type="ECO:0000256" key="1">
    <source>
        <dbReference type="SAM" id="SignalP"/>
    </source>
</evidence>
<evidence type="ECO:0000259" key="2">
    <source>
        <dbReference type="PROSITE" id="PS51272"/>
    </source>
</evidence>
<keyword evidence="4" id="KW-1185">Reference proteome</keyword>
<feature type="signal peptide" evidence="1">
    <location>
        <begin position="1"/>
        <end position="27"/>
    </location>
</feature>
<dbReference type="AlphaFoldDB" id="A0A3M8ANI3"/>
<dbReference type="Proteomes" id="UP000268829">
    <property type="component" value="Unassembled WGS sequence"/>
</dbReference>
<keyword evidence="1" id="KW-0732">Signal</keyword>
<name>A0A3M8ANI3_9BACL</name>
<dbReference type="OrthoDB" id="2476353at2"/>
<dbReference type="Pfam" id="PF16244">
    <property type="entry name" value="DUF4901"/>
    <property type="match status" value="2"/>
</dbReference>
<feature type="domain" description="SLH" evidence="2">
    <location>
        <begin position="616"/>
        <end position="678"/>
    </location>
</feature>
<dbReference type="Pfam" id="PF00395">
    <property type="entry name" value="SLH"/>
    <property type="match status" value="2"/>
</dbReference>
<dbReference type="EMBL" id="RHHS01000054">
    <property type="protein sequence ID" value="RNB52751.1"/>
    <property type="molecule type" value="Genomic_DNA"/>
</dbReference>
<sequence>MGVSSSLVFTTLLANVGAIGGAPLAYAAEQPTAKVLTQEEAIKQAQKWVKVPADYKLTQARYDGANEAYSSQPNWWLNWEKGNDANISVSIDARSGKLLSYYRYGENDSDGGSAKISREQAEKAALAFLERVTTEDERARLSKANEYEPSNQYFGQDRQRESVAFTRVENKIPFLENGFWLTVDHNGEVMSFNRNWYEGKLPDAGSVIDSAEAAKKWEEQAAPTLLFSNMSMFGSLERLDSYQLVYKFEAGDPQFVDAATGQVLNAYGKAASARSIEPLGNTHARTAEKKPLISKEEAQKIAEQYIKKLPGEYRFDGNSGGGSSIGRDGVEVRRWSFSFMPLQGKGSPEEETEITINDRGEFVEYSANENARFRIRGQKWEKTVAWEQAEASALKLVRTFYADRLGDIYLVTQKPSKEALQYLQEKGQPYAFTFGWLRDGIPIEHVQFTVEVNPETGEAEALNDRNMWEATLFDGKAGKDIVAPAAAKKTVQKQKTLQLTYYQPQGEPLPVPQKPSQPILVYRYVGDEGVVQAGTGEWLSFAEMQNRQKPNDIEGHPQQAALELAVRMEWMIAEDGKLLPDKLVTRGELIQMASRLTNRIEFSNLRPRFRSDEAEKLYTFADVDSKHPNYAAIQKGLQYGLIPKTGKMYEPDRAATRAEAAELAARMLGYGDVLDKPEVFTVPYQDVPKKQVPAVALVTAFGLMKGKSTAAFAPDGTVSRGDVAELMQALYELKKKNQ</sequence>
<dbReference type="InterPro" id="IPR001119">
    <property type="entry name" value="SLH_dom"/>
</dbReference>
<evidence type="ECO:0000313" key="3">
    <source>
        <dbReference type="EMBL" id="RNB52751.1"/>
    </source>
</evidence>
<evidence type="ECO:0000313" key="4">
    <source>
        <dbReference type="Proteomes" id="UP000268829"/>
    </source>
</evidence>
<feature type="chain" id="PRO_5017964657" evidence="1">
    <location>
        <begin position="28"/>
        <end position="738"/>
    </location>
</feature>